<feature type="transmembrane region" description="Helical" evidence="1">
    <location>
        <begin position="118"/>
        <end position="134"/>
    </location>
</feature>
<comment type="caution">
    <text evidence="2">The sequence shown here is derived from an EMBL/GenBank/DDBJ whole genome shotgun (WGS) entry which is preliminary data.</text>
</comment>
<keyword evidence="1" id="KW-0812">Transmembrane</keyword>
<proteinExistence type="predicted"/>
<reference evidence="2 3" key="1">
    <citation type="submission" date="2024-07" db="EMBL/GenBank/DDBJ databases">
        <title>Section-level genome sequencing and comparative genomics of Aspergillus sections Usti and Cavernicolus.</title>
        <authorList>
            <consortium name="Lawrence Berkeley National Laboratory"/>
            <person name="Nybo J.L."/>
            <person name="Vesth T.C."/>
            <person name="Theobald S."/>
            <person name="Frisvad J.C."/>
            <person name="Larsen T.O."/>
            <person name="Kjaerboelling I."/>
            <person name="Rothschild-Mancinelli K."/>
            <person name="Lyhne E.K."/>
            <person name="Kogle M.E."/>
            <person name="Barry K."/>
            <person name="Clum A."/>
            <person name="Na H."/>
            <person name="Ledsgaard L."/>
            <person name="Lin J."/>
            <person name="Lipzen A."/>
            <person name="Kuo A."/>
            <person name="Riley R."/>
            <person name="Mondo S."/>
            <person name="LaButti K."/>
            <person name="Haridas S."/>
            <person name="Pangalinan J."/>
            <person name="Salamov A.A."/>
            <person name="Simmons B.A."/>
            <person name="Magnuson J.K."/>
            <person name="Chen J."/>
            <person name="Drula E."/>
            <person name="Henrissat B."/>
            <person name="Wiebenga A."/>
            <person name="Lubbers R.J."/>
            <person name="Gomes A.C."/>
            <person name="Macurrencykelacurrency M.R."/>
            <person name="Stajich J."/>
            <person name="Grigoriev I.V."/>
            <person name="Mortensen U.H."/>
            <person name="De vries R.P."/>
            <person name="Baker S.E."/>
            <person name="Andersen M.R."/>
        </authorList>
    </citation>
    <scope>NUCLEOTIDE SEQUENCE [LARGE SCALE GENOMIC DNA]</scope>
    <source>
        <strain evidence="2 3">CBS 756.74</strain>
    </source>
</reference>
<feature type="transmembrane region" description="Helical" evidence="1">
    <location>
        <begin position="146"/>
        <end position="167"/>
    </location>
</feature>
<keyword evidence="3" id="KW-1185">Reference proteome</keyword>
<keyword evidence="1" id="KW-1133">Transmembrane helix</keyword>
<evidence type="ECO:0000256" key="1">
    <source>
        <dbReference type="SAM" id="Phobius"/>
    </source>
</evidence>
<protein>
    <submittedName>
        <fullName evidence="2">Uncharacterized protein</fullName>
    </submittedName>
</protein>
<name>A0ABR4KHM4_9EURO</name>
<accession>A0ABR4KHM4</accession>
<dbReference type="RefSeq" id="XP_070900032.1">
    <property type="nucleotide sequence ID" value="XM_071039910.1"/>
</dbReference>
<gene>
    <name evidence="2" type="ORF">BJX68DRAFT_235703</name>
</gene>
<evidence type="ECO:0000313" key="3">
    <source>
        <dbReference type="Proteomes" id="UP001610444"/>
    </source>
</evidence>
<dbReference type="Proteomes" id="UP001610444">
    <property type="component" value="Unassembled WGS sequence"/>
</dbReference>
<organism evidence="2 3">
    <name type="scientific">Aspergillus pseudodeflectus</name>
    <dbReference type="NCBI Taxonomy" id="176178"/>
    <lineage>
        <taxon>Eukaryota</taxon>
        <taxon>Fungi</taxon>
        <taxon>Dikarya</taxon>
        <taxon>Ascomycota</taxon>
        <taxon>Pezizomycotina</taxon>
        <taxon>Eurotiomycetes</taxon>
        <taxon>Eurotiomycetidae</taxon>
        <taxon>Eurotiales</taxon>
        <taxon>Aspergillaceae</taxon>
        <taxon>Aspergillus</taxon>
        <taxon>Aspergillus subgen. Nidulantes</taxon>
    </lineage>
</organism>
<evidence type="ECO:0000313" key="2">
    <source>
        <dbReference type="EMBL" id="KAL2851775.1"/>
    </source>
</evidence>
<keyword evidence="1" id="KW-0472">Membrane</keyword>
<feature type="transmembrane region" description="Helical" evidence="1">
    <location>
        <begin position="80"/>
        <end position="98"/>
    </location>
</feature>
<dbReference type="EMBL" id="JBFXLR010000017">
    <property type="protein sequence ID" value="KAL2851775.1"/>
    <property type="molecule type" value="Genomic_DNA"/>
</dbReference>
<sequence>MSDFFLLTCPAEDPLVNQLTNRQPLMTRMKAQNLPANRQGYLIQMRKTKVLRRLLGTMETWTTTMSGVDSAVFAHFMPRLFLLILIFSLLSLFLGIFFQRFGVVLIGLDSFINITRPGPLFSSTFISVLTSSLLQPSINSAQRQRLVFFLHIRLVFCRVQLLVWSTISSPNGSFPNLARPKQ</sequence>
<dbReference type="GeneID" id="98155074"/>